<dbReference type="Proteomes" id="UP000701680">
    <property type="component" value="Unassembled WGS sequence"/>
</dbReference>
<name>A0A850HNI9_9FIRM</name>
<dbReference type="EMBL" id="JAAITX010000008">
    <property type="protein sequence ID" value="NVH59107.1"/>
    <property type="molecule type" value="Genomic_DNA"/>
</dbReference>
<feature type="region of interest" description="Disordered" evidence="2">
    <location>
        <begin position="84"/>
        <end position="106"/>
    </location>
</feature>
<feature type="region of interest" description="Disordered" evidence="2">
    <location>
        <begin position="319"/>
        <end position="349"/>
    </location>
</feature>
<sequence>MKKLTLTNYVQGTTTVLENEFIDRYMPTANGEYVKVYLLILRHLSNASGTLSISAMADLLDCTEKDVLRALKYWKKEGLLDYDDPDDTTQLTPEDPVSGTANQQAGASAIQTASTPSMCKESVLKASSDEVNSVSNIQQYRSRKERKEFKELLFVAEQYLGKTLSSVDIDMITYFFDSLHMSAELIEYLIEYCVENGHKSMRYIQKVALSWSEQNITTVEAAKSSSLQYNKNCYSILNAYGIKGRAPASSEIAYIRKWNEEYGFTLDIILEACDRTMNAIHQPSFEYTDRILENWHEKKVRAFKDISALDAHYLKEKEQKKKQKQTACSSPAPKTNKFNNFDNRSYNMDDLERRLVQQ</sequence>
<feature type="domain" description="DnaB/C C-terminal" evidence="3">
    <location>
        <begin position="243"/>
        <end position="304"/>
    </location>
</feature>
<dbReference type="RefSeq" id="WP_173815018.1">
    <property type="nucleotide sequence ID" value="NZ_JAAITX010000008.1"/>
</dbReference>
<dbReference type="InterPro" id="IPR053162">
    <property type="entry name" value="DnaD"/>
</dbReference>
<comment type="similarity">
    <text evidence="1">Belongs to the DnaB/DnaD family.</text>
</comment>
<dbReference type="InterPro" id="IPR034829">
    <property type="entry name" value="DnaD-like_sf"/>
</dbReference>
<protein>
    <submittedName>
        <fullName evidence="5">DnaD domain protein</fullName>
    </submittedName>
</protein>
<evidence type="ECO:0000313" key="6">
    <source>
        <dbReference type="Proteomes" id="UP000528555"/>
    </source>
</evidence>
<dbReference type="Proteomes" id="UP000528555">
    <property type="component" value="Unassembled WGS sequence"/>
</dbReference>
<proteinExistence type="inferred from homology"/>
<dbReference type="Gene3D" id="1.10.10.630">
    <property type="entry name" value="DnaD domain-like"/>
    <property type="match status" value="2"/>
</dbReference>
<dbReference type="PANTHER" id="PTHR37293">
    <property type="entry name" value="PHAGE REPLICATION PROTEIN-RELATED"/>
    <property type="match status" value="1"/>
</dbReference>
<dbReference type="NCBIfam" id="TIGR01446">
    <property type="entry name" value="DnaD_dom"/>
    <property type="match status" value="2"/>
</dbReference>
<evidence type="ECO:0000256" key="2">
    <source>
        <dbReference type="SAM" id="MobiDB-lite"/>
    </source>
</evidence>
<feature type="domain" description="DnaB/C C-terminal" evidence="3">
    <location>
        <begin position="154"/>
        <end position="224"/>
    </location>
</feature>
<evidence type="ECO:0000313" key="7">
    <source>
        <dbReference type="Proteomes" id="UP000701680"/>
    </source>
</evidence>
<comment type="caution">
    <text evidence="5">The sequence shown here is derived from an EMBL/GenBank/DDBJ whole genome shotgun (WGS) entry which is preliminary data.</text>
</comment>
<dbReference type="EMBL" id="JAAIUO010000008">
    <property type="protein sequence ID" value="NSK15334.1"/>
    <property type="molecule type" value="Genomic_DNA"/>
</dbReference>
<evidence type="ECO:0000313" key="5">
    <source>
        <dbReference type="EMBL" id="NVH59107.1"/>
    </source>
</evidence>
<evidence type="ECO:0000256" key="1">
    <source>
        <dbReference type="ARBA" id="ARBA00093462"/>
    </source>
</evidence>
<keyword evidence="6" id="KW-1185">Reference proteome</keyword>
<dbReference type="InterPro" id="IPR017019">
    <property type="entry name" value="DNA_replication_prd_bac"/>
</dbReference>
<organism evidence="5 6">
    <name type="scientific">Dorea phocaeensis</name>
    <dbReference type="NCBI Taxonomy" id="2040291"/>
    <lineage>
        <taxon>Bacteria</taxon>
        <taxon>Bacillati</taxon>
        <taxon>Bacillota</taxon>
        <taxon>Clostridia</taxon>
        <taxon>Lachnospirales</taxon>
        <taxon>Lachnospiraceae</taxon>
        <taxon>Dorea</taxon>
    </lineage>
</organism>
<evidence type="ECO:0000259" key="3">
    <source>
        <dbReference type="Pfam" id="PF07261"/>
    </source>
</evidence>
<dbReference type="InterPro" id="IPR006343">
    <property type="entry name" value="DnaB/C_C"/>
</dbReference>
<dbReference type="SUPFAM" id="SSF158499">
    <property type="entry name" value="DnaD domain-like"/>
    <property type="match status" value="2"/>
</dbReference>
<evidence type="ECO:0000313" key="4">
    <source>
        <dbReference type="EMBL" id="NSK15334.1"/>
    </source>
</evidence>
<dbReference type="Pfam" id="PF07261">
    <property type="entry name" value="DnaB_2"/>
    <property type="match status" value="2"/>
</dbReference>
<feature type="compositionally biased region" description="Polar residues" evidence="2">
    <location>
        <begin position="326"/>
        <end position="346"/>
    </location>
</feature>
<reference evidence="5" key="2">
    <citation type="submission" date="2020-02" db="EMBL/GenBank/DDBJ databases">
        <authorList>
            <person name="Littmann E."/>
            <person name="Sorbara M."/>
        </authorList>
    </citation>
    <scope>NUCLEOTIDE SEQUENCE</scope>
    <source>
        <strain evidence="5">MSK.17.11</strain>
        <strain evidence="4">MSK.17.38</strain>
    </source>
</reference>
<gene>
    <name evidence="5" type="ORF">G5A66_10755</name>
    <name evidence="4" type="ORF">G5A75_10780</name>
</gene>
<dbReference type="PIRSF" id="PIRSF033722">
    <property type="entry name" value="DnaD_CA_C3587_prd"/>
    <property type="match status" value="1"/>
</dbReference>
<dbReference type="PANTHER" id="PTHR37293:SF5">
    <property type="entry name" value="DNA REPLICATION PROTEIN"/>
    <property type="match status" value="1"/>
</dbReference>
<dbReference type="AlphaFoldDB" id="A0A850HNI9"/>
<accession>A0A850HNI9</accession>
<reference evidence="6 7" key="1">
    <citation type="journal article" date="2020" name="Cell Host Microbe">
        <title>Functional and Genomic Variation between Human-Derived Isolates of Lachnospiraceae Reveals Inter- and Intra-Species Diversity.</title>
        <authorList>
            <person name="Sorbara M.T."/>
            <person name="Littmann E.R."/>
            <person name="Fontana E."/>
            <person name="Moody T.U."/>
            <person name="Kohout C.E."/>
            <person name="Gjonbalaj M."/>
            <person name="Eaton V."/>
            <person name="Seok R."/>
            <person name="Leiner I.M."/>
            <person name="Pamer E.G."/>
        </authorList>
    </citation>
    <scope>NUCLEOTIDE SEQUENCE [LARGE SCALE GENOMIC DNA]</scope>
    <source>
        <strain evidence="5 6">MSK.17.11</strain>
        <strain evidence="4 7">MSK.17.38</strain>
    </source>
</reference>